<keyword evidence="4" id="KW-1185">Reference proteome</keyword>
<comment type="caution">
    <text evidence="3">The sequence shown here is derived from an EMBL/GenBank/DDBJ whole genome shotgun (WGS) entry which is preliminary data.</text>
</comment>
<reference evidence="3 4" key="1">
    <citation type="submission" date="2019-10" db="EMBL/GenBank/DDBJ databases">
        <authorList>
            <person name="Palmer J.M."/>
        </authorList>
    </citation>
    <scope>NUCLEOTIDE SEQUENCE [LARGE SCALE GENOMIC DNA]</scope>
    <source>
        <strain evidence="3 4">TWF694</strain>
    </source>
</reference>
<name>A0AAV9XKF6_9PEZI</name>
<protein>
    <submittedName>
        <fullName evidence="3">Membrane-bound alpha-1,6- mannosyltransferase Initiation-specific</fullName>
    </submittedName>
</protein>
<feature type="transmembrane region" description="Helical" evidence="2">
    <location>
        <begin position="12"/>
        <end position="31"/>
    </location>
</feature>
<dbReference type="AlphaFoldDB" id="A0AAV9XKF6"/>
<proteinExistence type="inferred from homology"/>
<dbReference type="InterPro" id="IPR039367">
    <property type="entry name" value="Och1-like"/>
</dbReference>
<dbReference type="EMBL" id="JAVHJO010000003">
    <property type="protein sequence ID" value="KAK6542081.1"/>
    <property type="molecule type" value="Genomic_DNA"/>
</dbReference>
<gene>
    <name evidence="3" type="primary">OCH1_5</name>
    <name evidence="3" type="ORF">TWF694_007850</name>
</gene>
<organism evidence="3 4">
    <name type="scientific">Orbilia ellipsospora</name>
    <dbReference type="NCBI Taxonomy" id="2528407"/>
    <lineage>
        <taxon>Eukaryota</taxon>
        <taxon>Fungi</taxon>
        <taxon>Dikarya</taxon>
        <taxon>Ascomycota</taxon>
        <taxon>Pezizomycotina</taxon>
        <taxon>Orbiliomycetes</taxon>
        <taxon>Orbiliales</taxon>
        <taxon>Orbiliaceae</taxon>
        <taxon>Orbilia</taxon>
    </lineage>
</organism>
<sequence length="366" mass="42653">MFTSWVIFPRRKFALLVLFNAFFLFIFIYHLPRAPSRSKQDRYSSLELSTPNLESQQKSHFSKPLTDLSSKQLQIQLLAQAKNLSSTPFPKLIHQTWKNVPLPNIATDRQKSWIENNPSHQYSLLTDDMALEFVTKSFDATDPYIVYLYKNFPQRILAADLLRYLMIYQSGGLYVDIDTICYTPIDQWLPKSLANKPDINLDGINLVVGMELDVLDTKKYPDSWIKENRFLERIQFLQWSIYAKPGHEVLRRMISSIQETIREDISNQPWWKRKDISSIKYNQMKVLSTTGPFGWTKVIMEYVNDIEGRKVDLVEYSGIKDARRFGDVLFLPVNKWSPGVAHSEAGKIETSFLIHYYGASWKTNLS</sequence>
<evidence type="ECO:0000256" key="2">
    <source>
        <dbReference type="SAM" id="Phobius"/>
    </source>
</evidence>
<evidence type="ECO:0000313" key="3">
    <source>
        <dbReference type="EMBL" id="KAK6542081.1"/>
    </source>
</evidence>
<dbReference type="InterPro" id="IPR029044">
    <property type="entry name" value="Nucleotide-diphossugar_trans"/>
</dbReference>
<accession>A0AAV9XKF6</accession>
<keyword evidence="3" id="KW-0808">Transferase</keyword>
<dbReference type="Gene3D" id="3.90.550.20">
    <property type="match status" value="1"/>
</dbReference>
<evidence type="ECO:0000256" key="1">
    <source>
        <dbReference type="ARBA" id="ARBA00009003"/>
    </source>
</evidence>
<dbReference type="Proteomes" id="UP001365542">
    <property type="component" value="Unassembled WGS sequence"/>
</dbReference>
<dbReference type="Pfam" id="PF04488">
    <property type="entry name" value="Gly_transf_sug"/>
    <property type="match status" value="1"/>
</dbReference>
<dbReference type="InterPro" id="IPR007577">
    <property type="entry name" value="GlycoTrfase_DXD_sugar-bd_CS"/>
</dbReference>
<keyword evidence="2" id="KW-0812">Transmembrane</keyword>
<dbReference type="GO" id="GO:0000136">
    <property type="term" value="C:mannan polymerase complex"/>
    <property type="evidence" value="ECO:0007669"/>
    <property type="project" value="TreeGrafter"/>
</dbReference>
<dbReference type="SUPFAM" id="SSF53448">
    <property type="entry name" value="Nucleotide-diphospho-sugar transferases"/>
    <property type="match status" value="1"/>
</dbReference>
<comment type="similarity">
    <text evidence="1">Belongs to the glycosyltransferase 32 family.</text>
</comment>
<dbReference type="GO" id="GO:0006487">
    <property type="term" value="P:protein N-linked glycosylation"/>
    <property type="evidence" value="ECO:0007669"/>
    <property type="project" value="TreeGrafter"/>
</dbReference>
<dbReference type="GO" id="GO:0000009">
    <property type="term" value="F:alpha-1,6-mannosyltransferase activity"/>
    <property type="evidence" value="ECO:0007669"/>
    <property type="project" value="InterPro"/>
</dbReference>
<keyword evidence="3" id="KW-0328">Glycosyltransferase</keyword>
<evidence type="ECO:0000313" key="4">
    <source>
        <dbReference type="Proteomes" id="UP001365542"/>
    </source>
</evidence>
<keyword evidence="2" id="KW-1133">Transmembrane helix</keyword>
<keyword evidence="2" id="KW-0472">Membrane</keyword>
<dbReference type="PANTHER" id="PTHR31834:SF8">
    <property type="entry name" value="TRANSFERASE, PUTATIVE (AFU_ORTHOLOGUE AFUA_6G14040)-RELATED"/>
    <property type="match status" value="1"/>
</dbReference>
<dbReference type="PANTHER" id="PTHR31834">
    <property type="entry name" value="INITIATION-SPECIFIC ALPHA-1,6-MANNOSYLTRANSFERASE"/>
    <property type="match status" value="1"/>
</dbReference>